<dbReference type="EMBL" id="CP040098">
    <property type="protein sequence ID" value="QCQ21434.1"/>
    <property type="molecule type" value="Genomic_DNA"/>
</dbReference>
<name>A0A4P8L196_9BACT</name>
<keyword evidence="7" id="KW-0233">DNA recombination</keyword>
<dbReference type="Gene3D" id="4.10.520.10">
    <property type="entry name" value="IHF-like DNA-binding proteins"/>
    <property type="match status" value="1"/>
</dbReference>
<keyword evidence="3" id="KW-0810">Translation regulation</keyword>
<dbReference type="InterPro" id="IPR000119">
    <property type="entry name" value="Hist_DNA-bd"/>
</dbReference>
<dbReference type="KEGG" id="dax:FDQ92_04130"/>
<dbReference type="InterPro" id="IPR010992">
    <property type="entry name" value="IHF-like_DNA-bd_dom_sf"/>
</dbReference>
<dbReference type="CDD" id="cd13835">
    <property type="entry name" value="IHF_A"/>
    <property type="match status" value="1"/>
</dbReference>
<evidence type="ECO:0000256" key="3">
    <source>
        <dbReference type="ARBA" id="ARBA00022845"/>
    </source>
</evidence>
<dbReference type="PANTHER" id="PTHR33175">
    <property type="entry name" value="DNA-BINDING PROTEIN HU"/>
    <property type="match status" value="1"/>
</dbReference>
<dbReference type="NCBIfam" id="NF001401">
    <property type="entry name" value="PRK00285.1"/>
    <property type="match status" value="1"/>
</dbReference>
<dbReference type="PANTHER" id="PTHR33175:SF2">
    <property type="entry name" value="INTEGRATION HOST FACTOR SUBUNIT ALPHA"/>
    <property type="match status" value="1"/>
</dbReference>
<reference evidence="9 10" key="1">
    <citation type="submission" date="2019-05" db="EMBL/GenBank/DDBJ databases">
        <title>The Complete Genome Sequence of the n-alkane-degrading Desulfoglaeba alkanexedens ALDC reveals multiple alkylsuccinate synthase gene clusters.</title>
        <authorList>
            <person name="Callaghan A.V."/>
            <person name="Davidova I.A."/>
            <person name="Duncan K.E."/>
            <person name="Morris B."/>
            <person name="McInerney M.J."/>
        </authorList>
    </citation>
    <scope>NUCLEOTIDE SEQUENCE [LARGE SCALE GENOMIC DNA]</scope>
    <source>
        <strain evidence="9 10">ALDC</strain>
    </source>
</reference>
<protein>
    <recommendedName>
        <fullName evidence="2">Integration host factor subunit alpha</fullName>
    </recommendedName>
</protein>
<reference evidence="9 10" key="2">
    <citation type="submission" date="2019-05" db="EMBL/GenBank/DDBJ databases">
        <authorList>
            <person name="Suflita J.M."/>
            <person name="Marks C.R."/>
        </authorList>
    </citation>
    <scope>NUCLEOTIDE SEQUENCE [LARGE SCALE GENOMIC DNA]</scope>
    <source>
        <strain evidence="9 10">ALDC</strain>
    </source>
</reference>
<dbReference type="InterPro" id="IPR005684">
    <property type="entry name" value="IHF_alpha"/>
</dbReference>
<evidence type="ECO:0000256" key="5">
    <source>
        <dbReference type="ARBA" id="ARBA00023125"/>
    </source>
</evidence>
<dbReference type="GO" id="GO:0006310">
    <property type="term" value="P:DNA recombination"/>
    <property type="evidence" value="ECO:0007669"/>
    <property type="project" value="UniProtKB-KW"/>
</dbReference>
<comment type="similarity">
    <text evidence="1 8">Belongs to the bacterial histone-like protein family.</text>
</comment>
<evidence type="ECO:0000256" key="8">
    <source>
        <dbReference type="RuleBase" id="RU003939"/>
    </source>
</evidence>
<accession>A0A4P8L196</accession>
<dbReference type="RefSeq" id="WP_137423405.1">
    <property type="nucleotide sequence ID" value="NZ_CP040098.1"/>
</dbReference>
<dbReference type="GO" id="GO:0003677">
    <property type="term" value="F:DNA binding"/>
    <property type="evidence" value="ECO:0007669"/>
    <property type="project" value="UniProtKB-KW"/>
</dbReference>
<keyword evidence="10" id="KW-1185">Reference proteome</keyword>
<dbReference type="PROSITE" id="PS00045">
    <property type="entry name" value="HISTONE_LIKE"/>
    <property type="match status" value="1"/>
</dbReference>
<dbReference type="AlphaFoldDB" id="A0A4P8L196"/>
<dbReference type="Pfam" id="PF00216">
    <property type="entry name" value="Bac_DNA_binding"/>
    <property type="match status" value="1"/>
</dbReference>
<dbReference type="SUPFAM" id="SSF47729">
    <property type="entry name" value="IHF-like DNA-binding proteins"/>
    <property type="match status" value="1"/>
</dbReference>
<keyword evidence="6" id="KW-0804">Transcription</keyword>
<dbReference type="GO" id="GO:0009893">
    <property type="term" value="P:positive regulation of metabolic process"/>
    <property type="evidence" value="ECO:0007669"/>
    <property type="project" value="UniProtKB-ARBA"/>
</dbReference>
<organism evidence="9 10">
    <name type="scientific">Desulfoglaeba alkanexedens ALDC</name>
    <dbReference type="NCBI Taxonomy" id="980445"/>
    <lineage>
        <taxon>Bacteria</taxon>
        <taxon>Pseudomonadati</taxon>
        <taxon>Thermodesulfobacteriota</taxon>
        <taxon>Syntrophobacteria</taxon>
        <taxon>Syntrophobacterales</taxon>
        <taxon>Syntrophobacteraceae</taxon>
        <taxon>Desulfoglaeba</taxon>
    </lineage>
</organism>
<evidence type="ECO:0000256" key="4">
    <source>
        <dbReference type="ARBA" id="ARBA00023015"/>
    </source>
</evidence>
<dbReference type="GO" id="GO:0006417">
    <property type="term" value="P:regulation of translation"/>
    <property type="evidence" value="ECO:0007669"/>
    <property type="project" value="UniProtKB-KW"/>
</dbReference>
<proteinExistence type="inferred from homology"/>
<dbReference type="GO" id="GO:0006355">
    <property type="term" value="P:regulation of DNA-templated transcription"/>
    <property type="evidence" value="ECO:0007669"/>
    <property type="project" value="InterPro"/>
</dbReference>
<dbReference type="OrthoDB" id="9797747at2"/>
<sequence length="95" mass="10617">MTLTKAHIVEKLFAENLFTKAESAQIVETLFEIVKQTLENGEDVLISGFGKFSVKEKNQRRGRNPQTGEPILLAPRRVVTFKCSGVLRDKINAGD</sequence>
<evidence type="ECO:0000256" key="7">
    <source>
        <dbReference type="ARBA" id="ARBA00023172"/>
    </source>
</evidence>
<dbReference type="GO" id="GO:0030527">
    <property type="term" value="F:structural constituent of chromatin"/>
    <property type="evidence" value="ECO:0007669"/>
    <property type="project" value="InterPro"/>
</dbReference>
<dbReference type="PRINTS" id="PR01727">
    <property type="entry name" value="DNABINDINGHU"/>
</dbReference>
<dbReference type="SMART" id="SM00411">
    <property type="entry name" value="BHL"/>
    <property type="match status" value="1"/>
</dbReference>
<gene>
    <name evidence="9" type="ORF">FDQ92_04130</name>
</gene>
<dbReference type="GO" id="GO:0005829">
    <property type="term" value="C:cytosol"/>
    <property type="evidence" value="ECO:0007669"/>
    <property type="project" value="TreeGrafter"/>
</dbReference>
<keyword evidence="4" id="KW-0805">Transcription regulation</keyword>
<evidence type="ECO:0000313" key="9">
    <source>
        <dbReference type="EMBL" id="QCQ21434.1"/>
    </source>
</evidence>
<evidence type="ECO:0000313" key="10">
    <source>
        <dbReference type="Proteomes" id="UP000298602"/>
    </source>
</evidence>
<evidence type="ECO:0000256" key="1">
    <source>
        <dbReference type="ARBA" id="ARBA00010529"/>
    </source>
</evidence>
<dbReference type="InterPro" id="IPR020816">
    <property type="entry name" value="Histone-like_DNA-bd_CS"/>
</dbReference>
<evidence type="ECO:0000256" key="2">
    <source>
        <dbReference type="ARBA" id="ARBA00018329"/>
    </source>
</evidence>
<dbReference type="Proteomes" id="UP000298602">
    <property type="component" value="Chromosome"/>
</dbReference>
<evidence type="ECO:0000256" key="6">
    <source>
        <dbReference type="ARBA" id="ARBA00023163"/>
    </source>
</evidence>
<keyword evidence="5" id="KW-0238">DNA-binding</keyword>